<protein>
    <submittedName>
        <fullName evidence="2">RimJ/RimL family protein N-acetyltransferase</fullName>
    </submittedName>
</protein>
<evidence type="ECO:0000259" key="1">
    <source>
        <dbReference type="PROSITE" id="PS51186"/>
    </source>
</evidence>
<evidence type="ECO:0000313" key="3">
    <source>
        <dbReference type="Proteomes" id="UP000295215"/>
    </source>
</evidence>
<name>A0A4R7EM92_9FLAO</name>
<dbReference type="InterPro" id="IPR016181">
    <property type="entry name" value="Acyl_CoA_acyltransferase"/>
</dbReference>
<accession>A0A4R7EM92</accession>
<gene>
    <name evidence="2" type="ORF">C8P70_1483</name>
</gene>
<dbReference type="InterPro" id="IPR000182">
    <property type="entry name" value="GNAT_dom"/>
</dbReference>
<dbReference type="OrthoDB" id="9788916at2"/>
<dbReference type="Pfam" id="PF13302">
    <property type="entry name" value="Acetyltransf_3"/>
    <property type="match status" value="1"/>
</dbReference>
<sequence length="173" mass="19916">MSSIFSTVRLSIYPINTISDEKDLLLYHNDNLAMQWIPNAHKVWNENDLIKKFSINSTLYSKKLGLYKVVLNQTNQTIGEIGLFPYPDNENYVEIGYIIHSLFWKSGLGTELVAGVIRYITINFQYTSIIAQLYSQNIASKKLCEKLGFDLLSKEKIANNQQKLIYLKDISKL</sequence>
<dbReference type="PANTHER" id="PTHR43792">
    <property type="entry name" value="GNAT FAMILY, PUTATIVE (AFU_ORTHOLOGUE AFUA_3G00765)-RELATED-RELATED"/>
    <property type="match status" value="1"/>
</dbReference>
<dbReference type="PANTHER" id="PTHR43792:SF1">
    <property type="entry name" value="N-ACETYLTRANSFERASE DOMAIN-CONTAINING PROTEIN"/>
    <property type="match status" value="1"/>
</dbReference>
<evidence type="ECO:0000313" key="2">
    <source>
        <dbReference type="EMBL" id="TDS50830.1"/>
    </source>
</evidence>
<dbReference type="RefSeq" id="WP_133713782.1">
    <property type="nucleotide sequence ID" value="NZ_SOAG01000048.1"/>
</dbReference>
<dbReference type="Proteomes" id="UP000295215">
    <property type="component" value="Unassembled WGS sequence"/>
</dbReference>
<proteinExistence type="predicted"/>
<dbReference type="AlphaFoldDB" id="A0A4R7EM92"/>
<dbReference type="PROSITE" id="PS51186">
    <property type="entry name" value="GNAT"/>
    <property type="match status" value="1"/>
</dbReference>
<feature type="domain" description="N-acetyltransferase" evidence="1">
    <location>
        <begin position="10"/>
        <end position="171"/>
    </location>
</feature>
<dbReference type="GO" id="GO:0016747">
    <property type="term" value="F:acyltransferase activity, transferring groups other than amino-acyl groups"/>
    <property type="evidence" value="ECO:0007669"/>
    <property type="project" value="InterPro"/>
</dbReference>
<dbReference type="Gene3D" id="3.40.630.30">
    <property type="match status" value="1"/>
</dbReference>
<keyword evidence="2" id="KW-0808">Transferase</keyword>
<dbReference type="EMBL" id="SOAG01000048">
    <property type="protein sequence ID" value="TDS50830.1"/>
    <property type="molecule type" value="Genomic_DNA"/>
</dbReference>
<dbReference type="InterPro" id="IPR051531">
    <property type="entry name" value="N-acetyltransferase"/>
</dbReference>
<dbReference type="SUPFAM" id="SSF55729">
    <property type="entry name" value="Acyl-CoA N-acyltransferases (Nat)"/>
    <property type="match status" value="1"/>
</dbReference>
<reference evidence="2 3" key="1">
    <citation type="submission" date="2019-03" db="EMBL/GenBank/DDBJ databases">
        <title>Genomic Encyclopedia of Archaeal and Bacterial Type Strains, Phase II (KMG-II): from individual species to whole genera.</title>
        <authorList>
            <person name="Goeker M."/>
        </authorList>
    </citation>
    <scope>NUCLEOTIDE SEQUENCE [LARGE SCALE GENOMIC DNA]</scope>
    <source>
        <strain evidence="2 3">DSM 28213</strain>
    </source>
</reference>
<comment type="caution">
    <text evidence="2">The sequence shown here is derived from an EMBL/GenBank/DDBJ whole genome shotgun (WGS) entry which is preliminary data.</text>
</comment>
<organism evidence="2 3">
    <name type="scientific">Myroides indicus</name>
    <dbReference type="NCBI Taxonomy" id="1323422"/>
    <lineage>
        <taxon>Bacteria</taxon>
        <taxon>Pseudomonadati</taxon>
        <taxon>Bacteroidota</taxon>
        <taxon>Flavobacteriia</taxon>
        <taxon>Flavobacteriales</taxon>
        <taxon>Flavobacteriaceae</taxon>
        <taxon>Myroides</taxon>
    </lineage>
</organism>
<keyword evidence="3" id="KW-1185">Reference proteome</keyword>